<name>A0A287AD29_PIG</name>
<dbReference type="SMART" id="SM00015">
    <property type="entry name" value="IQ"/>
    <property type="match status" value="2"/>
</dbReference>
<dbReference type="PANTHER" id="PTHR21633:SF5">
    <property type="entry name" value="IQ DOMAIN-CONTAINING PROTEIN F3"/>
    <property type="match status" value="1"/>
</dbReference>
<evidence type="ECO:0000313" key="1">
    <source>
        <dbReference type="Ensembl" id="ENSSSCP00000076138.1"/>
    </source>
</evidence>
<dbReference type="Pfam" id="PF00612">
    <property type="entry name" value="IQ"/>
    <property type="match status" value="2"/>
</dbReference>
<dbReference type="InterPro" id="IPR039887">
    <property type="entry name" value="IQCF"/>
</dbReference>
<dbReference type="Ensembl" id="ENSSSCT00000101182.1">
    <property type="protein sequence ID" value="ENSSSCP00000076138.1"/>
    <property type="gene ID" value="ENSSSCG00000060753.1"/>
</dbReference>
<dbReference type="Gene3D" id="1.20.5.190">
    <property type="match status" value="1"/>
</dbReference>
<dbReference type="GO" id="GO:0005516">
    <property type="term" value="F:calmodulin binding"/>
    <property type="evidence" value="ECO:0000318"/>
    <property type="project" value="GO_Central"/>
</dbReference>
<dbReference type="Bgee" id="ENSSSCG00000049278">
    <property type="expression patterns" value="Expressed in testis and 20 other cell types or tissues"/>
</dbReference>
<keyword evidence="2" id="KW-1185">Reference proteome</keyword>
<reference evidence="1" key="1">
    <citation type="journal article" date="2020" name="Gigascience">
        <title>An improved pig reference genome sequence to enable pig genetics and genomics research.</title>
        <authorList>
            <person name="Warr A."/>
            <person name="Affara N."/>
            <person name="Aken B."/>
            <person name="Beiki H."/>
            <person name="Bickhart D.M."/>
            <person name="Billis K."/>
            <person name="Chow W."/>
            <person name="Eory L."/>
            <person name="Finlayson H.A."/>
            <person name="Flicek P."/>
            <person name="Giron C.G."/>
            <person name="Griffin D.K."/>
            <person name="Hall R."/>
            <person name="Hannum G."/>
            <person name="Hourlier T."/>
            <person name="Howe K."/>
            <person name="Hume D.A."/>
            <person name="Izuogu O."/>
            <person name="Kim K."/>
            <person name="Koren S."/>
            <person name="Liu H."/>
            <person name="Manchanda N."/>
            <person name="Martin F.J."/>
            <person name="Nonneman D.J."/>
            <person name="O'Connor R.E."/>
            <person name="Phillippy A.M."/>
            <person name="Rohrer G.A."/>
            <person name="Rosen B.D."/>
            <person name="Rund L.A."/>
            <person name="Sargent C.A."/>
            <person name="Schook L.B."/>
            <person name="Schroeder S.G."/>
            <person name="Schwartz A.S."/>
            <person name="Skinner B.M."/>
            <person name="Talbot R."/>
            <person name="Tseng E."/>
            <person name="Tuggle C.K."/>
            <person name="Watson M."/>
            <person name="Smith T.P.L."/>
            <person name="Archibald A.L."/>
        </authorList>
    </citation>
    <scope>NUCLEOTIDE SEQUENCE [LARGE SCALE GENOMIC DNA]</scope>
    <source>
        <strain evidence="1">Duroc</strain>
    </source>
</reference>
<dbReference type="FunFam" id="1.20.5.190:FF:000014">
    <property type="entry name" value="IQ motif containing F5"/>
    <property type="match status" value="1"/>
</dbReference>
<protein>
    <submittedName>
        <fullName evidence="1">IQ motif containing F3</fullName>
    </submittedName>
</protein>
<reference evidence="1" key="2">
    <citation type="submission" date="2025-08" db="UniProtKB">
        <authorList>
            <consortium name="Ensembl"/>
        </authorList>
    </citation>
    <scope>IDENTIFICATION</scope>
</reference>
<proteinExistence type="predicted"/>
<evidence type="ECO:0000313" key="2">
    <source>
        <dbReference type="Proteomes" id="UP000008227"/>
    </source>
</evidence>
<dbReference type="GeneTree" id="ENSGT00390000004641"/>
<dbReference type="InParanoid" id="A0A287AD29"/>
<dbReference type="PaxDb" id="9823-ENSSSCP00000027212"/>
<dbReference type="Proteomes" id="UP000008227">
    <property type="component" value="Chromosome 13"/>
</dbReference>
<gene>
    <name evidence="1" type="primary">IQCF3</name>
</gene>
<organism evidence="1 2">
    <name type="scientific">Sus scrofa</name>
    <name type="common">Pig</name>
    <dbReference type="NCBI Taxonomy" id="9823"/>
    <lineage>
        <taxon>Eukaryota</taxon>
        <taxon>Metazoa</taxon>
        <taxon>Chordata</taxon>
        <taxon>Craniata</taxon>
        <taxon>Vertebrata</taxon>
        <taxon>Euteleostomi</taxon>
        <taxon>Mammalia</taxon>
        <taxon>Eutheria</taxon>
        <taxon>Laurasiatheria</taxon>
        <taxon>Artiodactyla</taxon>
        <taxon>Suina</taxon>
        <taxon>Suidae</taxon>
        <taxon>Sus</taxon>
    </lineage>
</organism>
<dbReference type="AlphaFoldDB" id="A0A287AD29"/>
<dbReference type="PROSITE" id="PS50096">
    <property type="entry name" value="IQ"/>
    <property type="match status" value="1"/>
</dbReference>
<reference evidence="1" key="3">
    <citation type="submission" date="2025-09" db="UniProtKB">
        <authorList>
            <consortium name="Ensembl"/>
        </authorList>
    </citation>
    <scope>IDENTIFICATION</scope>
</reference>
<dbReference type="InterPro" id="IPR000048">
    <property type="entry name" value="IQ_motif_EF-hand-BS"/>
</dbReference>
<accession>A0A287AD29</accession>
<dbReference type="PANTHER" id="PTHR21633">
    <property type="entry name" value="IQ MOTIF CONTAINING F"/>
    <property type="match status" value="1"/>
</dbReference>
<sequence length="186" mass="21335">MAISSSTILPASAMANGAATRGGCEHLTTVPKTMGSKCCKSQPDDDAPERERQKLLLAKQRQRARMKAAGKIQAWWRGTLVRRTLLAAALRAWMIQYWWRTVTWRQLDKRRQNSLKIYVIQEQAAVKLQSWVRMWQCLQHYCQVCNAICILQAPKSCFTFQTSDVSPAQYEGTYNQPEFHIEILSV</sequence>